<reference evidence="2" key="1">
    <citation type="submission" date="2021-07" db="EMBL/GenBank/DDBJ databases">
        <authorList>
            <person name="Branca A.L. A."/>
        </authorList>
    </citation>
    <scope>NUCLEOTIDE SEQUENCE</scope>
</reference>
<evidence type="ECO:0000313" key="3">
    <source>
        <dbReference type="Proteomes" id="UP001153461"/>
    </source>
</evidence>
<evidence type="ECO:0000313" key="2">
    <source>
        <dbReference type="EMBL" id="CAG7998332.1"/>
    </source>
</evidence>
<dbReference type="AlphaFoldDB" id="A0A9W4MPM9"/>
<keyword evidence="1" id="KW-0472">Membrane</keyword>
<name>A0A9W4MPM9_PENNA</name>
<dbReference type="Proteomes" id="UP001153461">
    <property type="component" value="Unassembled WGS sequence"/>
</dbReference>
<gene>
    <name evidence="2" type="ORF">PNAL_LOCUS1805</name>
</gene>
<comment type="caution">
    <text evidence="2">The sequence shown here is derived from an EMBL/GenBank/DDBJ whole genome shotgun (WGS) entry which is preliminary data.</text>
</comment>
<protein>
    <submittedName>
        <fullName evidence="2">Uncharacterized protein</fullName>
    </submittedName>
</protein>
<proteinExistence type="predicted"/>
<keyword evidence="1" id="KW-0812">Transmembrane</keyword>
<dbReference type="EMBL" id="CAJVNV010000052">
    <property type="protein sequence ID" value="CAG7998332.1"/>
    <property type="molecule type" value="Genomic_DNA"/>
</dbReference>
<accession>A0A9W4MPM9</accession>
<feature type="transmembrane region" description="Helical" evidence="1">
    <location>
        <begin position="35"/>
        <end position="53"/>
    </location>
</feature>
<sequence length="105" mass="11581">MNLRALVDVELLLSAIANKKIQLSNLDPGLALGRAYLFFFLIFQWVVIFSSTVPSGGMMDFQYAFIIDMDGRPGLCLQKGLLLLRADRLLAGGGLVGLAWRGIFF</sequence>
<keyword evidence="1" id="KW-1133">Transmembrane helix</keyword>
<organism evidence="2 3">
    <name type="scientific">Penicillium nalgiovense</name>
    <dbReference type="NCBI Taxonomy" id="60175"/>
    <lineage>
        <taxon>Eukaryota</taxon>
        <taxon>Fungi</taxon>
        <taxon>Dikarya</taxon>
        <taxon>Ascomycota</taxon>
        <taxon>Pezizomycotina</taxon>
        <taxon>Eurotiomycetes</taxon>
        <taxon>Eurotiomycetidae</taxon>
        <taxon>Eurotiales</taxon>
        <taxon>Aspergillaceae</taxon>
        <taxon>Penicillium</taxon>
    </lineage>
</organism>
<evidence type="ECO:0000256" key="1">
    <source>
        <dbReference type="SAM" id="Phobius"/>
    </source>
</evidence>